<dbReference type="PANTHER" id="PTHR12631:SF8">
    <property type="entry name" value="ALPHA-L-IDURONIDASE"/>
    <property type="match status" value="1"/>
</dbReference>
<evidence type="ECO:0000256" key="2">
    <source>
        <dbReference type="ARBA" id="ARBA00023295"/>
    </source>
</evidence>
<keyword evidence="6" id="KW-1185">Reference proteome</keyword>
<feature type="domain" description="Alpha-L-iduronidase C-terminal" evidence="4">
    <location>
        <begin position="109"/>
        <end position="196"/>
    </location>
</feature>
<dbReference type="SUPFAM" id="SSF51011">
    <property type="entry name" value="Glycosyl hydrolase domain"/>
    <property type="match status" value="1"/>
</dbReference>
<comment type="caution">
    <text evidence="5">The sequence shown here is derived from an EMBL/GenBank/DDBJ whole genome shotgun (WGS) entry which is preliminary data.</text>
</comment>
<dbReference type="Gene3D" id="2.60.40.10">
    <property type="entry name" value="Immunoglobulins"/>
    <property type="match status" value="1"/>
</dbReference>
<dbReference type="GO" id="GO:0003940">
    <property type="term" value="F:L-iduronidase activity"/>
    <property type="evidence" value="ECO:0007669"/>
    <property type="project" value="TreeGrafter"/>
</dbReference>
<dbReference type="InterPro" id="IPR049167">
    <property type="entry name" value="GH39_C"/>
</dbReference>
<evidence type="ECO:0000256" key="1">
    <source>
        <dbReference type="ARBA" id="ARBA00022801"/>
    </source>
</evidence>
<dbReference type="Proteomes" id="UP001044222">
    <property type="component" value="Chromosome 10"/>
</dbReference>
<evidence type="ECO:0000259" key="4">
    <source>
        <dbReference type="Pfam" id="PF21200"/>
    </source>
</evidence>
<reference evidence="5" key="1">
    <citation type="submission" date="2021-01" db="EMBL/GenBank/DDBJ databases">
        <title>A chromosome-scale assembly of European eel, Anguilla anguilla.</title>
        <authorList>
            <person name="Henkel C."/>
            <person name="Jong-Raadsen S.A."/>
            <person name="Dufour S."/>
            <person name="Weltzien F.-A."/>
            <person name="Palstra A.P."/>
            <person name="Pelster B."/>
            <person name="Spaink H.P."/>
            <person name="Van Den Thillart G.E."/>
            <person name="Jansen H."/>
            <person name="Zahm M."/>
            <person name="Klopp C."/>
            <person name="Cedric C."/>
            <person name="Louis A."/>
            <person name="Berthelot C."/>
            <person name="Parey E."/>
            <person name="Roest Crollius H."/>
            <person name="Montfort J."/>
            <person name="Robinson-Rechavi M."/>
            <person name="Bucao C."/>
            <person name="Bouchez O."/>
            <person name="Gislard M."/>
            <person name="Lluch J."/>
            <person name="Milhes M."/>
            <person name="Lampietro C."/>
            <person name="Lopez Roques C."/>
            <person name="Donnadieu C."/>
            <person name="Braasch I."/>
            <person name="Desvignes T."/>
            <person name="Postlethwait J."/>
            <person name="Bobe J."/>
            <person name="Guiguen Y."/>
            <person name="Dirks R."/>
        </authorList>
    </citation>
    <scope>NUCLEOTIDE SEQUENCE</scope>
    <source>
        <strain evidence="5">Tag_6206</strain>
        <tissue evidence="5">Liver</tissue>
    </source>
</reference>
<dbReference type="SUPFAM" id="SSF49265">
    <property type="entry name" value="Fibronectin type III"/>
    <property type="match status" value="1"/>
</dbReference>
<keyword evidence="1" id="KW-0378">Hydrolase</keyword>
<dbReference type="InterPro" id="IPR013783">
    <property type="entry name" value="Ig-like_fold"/>
</dbReference>
<dbReference type="InterPro" id="IPR036116">
    <property type="entry name" value="FN3_sf"/>
</dbReference>
<evidence type="ECO:0000259" key="3">
    <source>
        <dbReference type="Pfam" id="PF01229"/>
    </source>
</evidence>
<dbReference type="PANTHER" id="PTHR12631">
    <property type="entry name" value="ALPHA-L-IDURONIDASE"/>
    <property type="match status" value="1"/>
</dbReference>
<accession>A0A9D3M643</accession>
<protein>
    <recommendedName>
        <fullName evidence="7">Fibronectin type-III domain-containing protein</fullName>
    </recommendedName>
</protein>
<dbReference type="Pfam" id="PF21200">
    <property type="entry name" value="Glyco_hydro_39_C"/>
    <property type="match status" value="1"/>
</dbReference>
<dbReference type="Pfam" id="PF01229">
    <property type="entry name" value="Glyco_hydro_39"/>
    <property type="match status" value="1"/>
</dbReference>
<keyword evidence="2" id="KW-0326">Glycosidase</keyword>
<name>A0A9D3M643_ANGAN</name>
<dbReference type="InterPro" id="IPR051923">
    <property type="entry name" value="Glycosyl_Hydrolase_39"/>
</dbReference>
<proteinExistence type="predicted"/>
<dbReference type="FunFam" id="2.60.40.10:FF:002085">
    <property type="entry name" value="Iduronidase, alpha-L"/>
    <property type="match status" value="1"/>
</dbReference>
<organism evidence="5 6">
    <name type="scientific">Anguilla anguilla</name>
    <name type="common">European freshwater eel</name>
    <name type="synonym">Muraena anguilla</name>
    <dbReference type="NCBI Taxonomy" id="7936"/>
    <lineage>
        <taxon>Eukaryota</taxon>
        <taxon>Metazoa</taxon>
        <taxon>Chordata</taxon>
        <taxon>Craniata</taxon>
        <taxon>Vertebrata</taxon>
        <taxon>Euteleostomi</taxon>
        <taxon>Actinopterygii</taxon>
        <taxon>Neopterygii</taxon>
        <taxon>Teleostei</taxon>
        <taxon>Anguilliformes</taxon>
        <taxon>Anguillidae</taxon>
        <taxon>Anguilla</taxon>
    </lineage>
</organism>
<dbReference type="Gene3D" id="2.60.40.1500">
    <property type="entry name" value="Glycosyl hydrolase domain, family 39"/>
    <property type="match status" value="1"/>
</dbReference>
<evidence type="ECO:0000313" key="5">
    <source>
        <dbReference type="EMBL" id="KAG5841495.1"/>
    </source>
</evidence>
<dbReference type="AlphaFoldDB" id="A0A9D3M643"/>
<evidence type="ECO:0000313" key="6">
    <source>
        <dbReference type="Proteomes" id="UP001044222"/>
    </source>
</evidence>
<evidence type="ECO:0008006" key="7">
    <source>
        <dbReference type="Google" id="ProtNLM"/>
    </source>
</evidence>
<gene>
    <name evidence="5" type="ORF">ANANG_G00200120</name>
</gene>
<feature type="domain" description="Glycosyl hydrolases family 39 N-terminal catalytic" evidence="3">
    <location>
        <begin position="7"/>
        <end position="80"/>
    </location>
</feature>
<dbReference type="InterPro" id="IPR049166">
    <property type="entry name" value="GH39_cat"/>
</dbReference>
<sequence>MDNRTSASTNDVTVQLNGFSGQKGLVYVTYYLDNNATSPYQLWESFGSPDFPTAEQFRELRRQEDARVAGPLPFPSEGTLSLKVVLPVPSILLVHVCALAAAQPDQVNGLNFIAVTQGQVLITWSDHCVNSKCIITYEVEFSNGQNMFQRINSQDTIFTSYVFSPENLDVCGFYRVRAVDYWGRSGEYSQIKKYSEEC</sequence>
<dbReference type="EMBL" id="JAFIRN010000010">
    <property type="protein sequence ID" value="KAG5841495.1"/>
    <property type="molecule type" value="Genomic_DNA"/>
</dbReference>